<dbReference type="Proteomes" id="UP001054945">
    <property type="component" value="Unassembled WGS sequence"/>
</dbReference>
<protein>
    <submittedName>
        <fullName evidence="1">Uncharacterized protein</fullName>
    </submittedName>
</protein>
<gene>
    <name evidence="1" type="ORF">CEXT_290561</name>
</gene>
<accession>A0AAV4UTU5</accession>
<keyword evidence="2" id="KW-1185">Reference proteome</keyword>
<sequence>MLTLHVSYQHSLMCVHPMICQNVSHSMKHPADHIQNVLLWYGASLWYAKMFLRCEYPMVYSMVASDPPIMHEEFLWGIWRCPQHDIFP</sequence>
<organism evidence="1 2">
    <name type="scientific">Caerostris extrusa</name>
    <name type="common">Bark spider</name>
    <name type="synonym">Caerostris bankana</name>
    <dbReference type="NCBI Taxonomy" id="172846"/>
    <lineage>
        <taxon>Eukaryota</taxon>
        <taxon>Metazoa</taxon>
        <taxon>Ecdysozoa</taxon>
        <taxon>Arthropoda</taxon>
        <taxon>Chelicerata</taxon>
        <taxon>Arachnida</taxon>
        <taxon>Araneae</taxon>
        <taxon>Araneomorphae</taxon>
        <taxon>Entelegynae</taxon>
        <taxon>Araneoidea</taxon>
        <taxon>Araneidae</taxon>
        <taxon>Caerostris</taxon>
    </lineage>
</organism>
<comment type="caution">
    <text evidence="1">The sequence shown here is derived from an EMBL/GenBank/DDBJ whole genome shotgun (WGS) entry which is preliminary data.</text>
</comment>
<name>A0AAV4UTU5_CAEEX</name>
<reference evidence="1 2" key="1">
    <citation type="submission" date="2021-06" db="EMBL/GenBank/DDBJ databases">
        <title>Caerostris extrusa draft genome.</title>
        <authorList>
            <person name="Kono N."/>
            <person name="Arakawa K."/>
        </authorList>
    </citation>
    <scope>NUCLEOTIDE SEQUENCE [LARGE SCALE GENOMIC DNA]</scope>
</reference>
<dbReference type="EMBL" id="BPLR01013433">
    <property type="protein sequence ID" value="GIY61143.1"/>
    <property type="molecule type" value="Genomic_DNA"/>
</dbReference>
<proteinExistence type="predicted"/>
<evidence type="ECO:0000313" key="1">
    <source>
        <dbReference type="EMBL" id="GIY61143.1"/>
    </source>
</evidence>
<evidence type="ECO:0000313" key="2">
    <source>
        <dbReference type="Proteomes" id="UP001054945"/>
    </source>
</evidence>
<dbReference type="AlphaFoldDB" id="A0AAV4UTU5"/>